<dbReference type="RefSeq" id="WP_052883599.1">
    <property type="nucleotide sequence ID" value="NZ_CP009961.1"/>
</dbReference>
<dbReference type="InterPro" id="IPR013320">
    <property type="entry name" value="ConA-like_dom_sf"/>
</dbReference>
<accession>A0A0F7FHP2</accession>
<dbReference type="EMBL" id="CP009961">
    <property type="protein sequence ID" value="AKG38238.1"/>
    <property type="molecule type" value="Genomic_DNA"/>
</dbReference>
<gene>
    <name evidence="1" type="ORF">MA03_01600</name>
</gene>
<dbReference type="OrthoDB" id="30948at2157"/>
<dbReference type="KEGG" id="thf:MA03_01600"/>
<dbReference type="HOGENOM" id="CLU_1140618_0_0_2"/>
<dbReference type="SUPFAM" id="SSF49899">
    <property type="entry name" value="Concanavalin A-like lectins/glucanases"/>
    <property type="match status" value="1"/>
</dbReference>
<reference evidence="1 2" key="1">
    <citation type="journal article" date="2015" name="Stand. Genomic Sci.">
        <title>Complete genome sequence of and proposal of Thermofilum uzonense sp. nov. a novel hyperthermophilic crenarchaeon and emended description of the genus Thermofilum.</title>
        <authorList>
            <person name="Toshchakov S.V."/>
            <person name="Korzhenkov A.A."/>
            <person name="Samarov N.I."/>
            <person name="Mazunin I.O."/>
            <person name="Mozhey O.I."/>
            <person name="Shmyr I.S."/>
            <person name="Derbikova K.S."/>
            <person name="Taranov E.A."/>
            <person name="Dominova I.N."/>
            <person name="Bonch-Osmolovskaya E.A."/>
            <person name="Patrushev M.V."/>
            <person name="Podosokorskaya O.A."/>
            <person name="Kublanov I.V."/>
        </authorList>
    </citation>
    <scope>NUCLEOTIDE SEQUENCE [LARGE SCALE GENOMIC DNA]</scope>
    <source>
        <strain evidence="1 2">1807-2</strain>
    </source>
</reference>
<protein>
    <submittedName>
        <fullName evidence="1">Uncharacterized protein</fullName>
    </submittedName>
</protein>
<keyword evidence="2" id="KW-1185">Reference proteome</keyword>
<dbReference type="PATRIC" id="fig|1550241.5.peg.327"/>
<dbReference type="Gene3D" id="2.60.120.200">
    <property type="match status" value="1"/>
</dbReference>
<dbReference type="STRING" id="1550241.MA03_01600"/>
<dbReference type="GeneID" id="25400885"/>
<sequence length="246" mass="28493">MHKGFTKSEEGLYDEFEERTPYWDYRTDNYASISVRDSKLTLCSGPTEALYYSNAEISDGRFDDLPWETKTFEAKLRMSQLHYGSAGWGFWNHSMLFSLSRPIWFIHLQSRGPYIFQGFFAQAVTGFIPIKIYRGSLLAPSLISRLTGGAIGVTIYTHKPVLQNLDLTDWHTYKIEWLKTEAKYYIDGSLVARLPINAGSFKARADIWIDNAVFGYNRRDAGQVYRHLTQENRSKSCIEVEYIKIY</sequence>
<proteinExistence type="predicted"/>
<dbReference type="Proteomes" id="UP000067434">
    <property type="component" value="Chromosome"/>
</dbReference>
<name>A0A0F7FHP2_9CREN</name>
<evidence type="ECO:0000313" key="1">
    <source>
        <dbReference type="EMBL" id="AKG38238.1"/>
    </source>
</evidence>
<evidence type="ECO:0000313" key="2">
    <source>
        <dbReference type="Proteomes" id="UP000067434"/>
    </source>
</evidence>
<dbReference type="AlphaFoldDB" id="A0A0F7FHP2"/>
<organism evidence="1 2">
    <name type="scientific">Infirmifilum uzonense</name>
    <dbReference type="NCBI Taxonomy" id="1550241"/>
    <lineage>
        <taxon>Archaea</taxon>
        <taxon>Thermoproteota</taxon>
        <taxon>Thermoprotei</taxon>
        <taxon>Thermofilales</taxon>
        <taxon>Thermofilaceae</taxon>
        <taxon>Infirmifilum</taxon>
    </lineage>
</organism>